<organism evidence="2 10">
    <name type="scientific">Dorea longicatena</name>
    <dbReference type="NCBI Taxonomy" id="88431"/>
    <lineage>
        <taxon>Bacteria</taxon>
        <taxon>Bacillati</taxon>
        <taxon>Bacillota</taxon>
        <taxon>Clostridia</taxon>
        <taxon>Lachnospirales</taxon>
        <taxon>Lachnospiraceae</taxon>
        <taxon>Dorea</taxon>
    </lineage>
</organism>
<evidence type="ECO:0000313" key="12">
    <source>
        <dbReference type="Proteomes" id="UP000472916"/>
    </source>
</evidence>
<gene>
    <name evidence="3" type="ORF">ERS852408_00339</name>
    <name evidence="4" type="ORF">ERS852423_00739</name>
    <name evidence="2" type="ORF">ERS852573_00309</name>
    <name evidence="7" type="ORF">G4332_02565</name>
    <name evidence="6" type="ORF">GT528_10340</name>
    <name evidence="5" type="ORF">GT565_04220</name>
</gene>
<dbReference type="RefSeq" id="WP_006428174.1">
    <property type="nucleotide sequence ID" value="NZ_CABIWY010000002.1"/>
</dbReference>
<dbReference type="EMBL" id="CYYY01000002">
    <property type="protein sequence ID" value="CUN52975.1"/>
    <property type="molecule type" value="Genomic_DNA"/>
</dbReference>
<protein>
    <submittedName>
        <fullName evidence="2">Uncharacterized protein</fullName>
    </submittedName>
</protein>
<dbReference type="AlphaFoldDB" id="A0A173R977"/>
<evidence type="ECO:0000256" key="1">
    <source>
        <dbReference type="SAM" id="Phobius"/>
    </source>
</evidence>
<dbReference type="EMBL" id="WWSB01000003">
    <property type="protein sequence ID" value="MZK17332.1"/>
    <property type="molecule type" value="Genomic_DNA"/>
</dbReference>
<keyword evidence="1" id="KW-0812">Transmembrane</keyword>
<dbReference type="Proteomes" id="UP000095439">
    <property type="component" value="Unassembled WGS sequence"/>
</dbReference>
<evidence type="ECO:0000313" key="9">
    <source>
        <dbReference type="Proteomes" id="UP000095439"/>
    </source>
</evidence>
<dbReference type="EMBL" id="WWSC01000011">
    <property type="protein sequence ID" value="MZK42093.1"/>
    <property type="molecule type" value="Genomic_DNA"/>
</dbReference>
<reference evidence="8 9" key="1">
    <citation type="submission" date="2015-09" db="EMBL/GenBank/DDBJ databases">
        <authorList>
            <consortium name="Pathogen Informatics"/>
        </authorList>
    </citation>
    <scope>NUCLEOTIDE SEQUENCE [LARGE SCALE GENOMIC DNA]</scope>
    <source>
        <strain evidence="3 8">2789STDY5608851</strain>
        <strain evidence="4 9">2789STDY5608866</strain>
        <strain evidence="2 10">2789STDY5834961</strain>
    </source>
</reference>
<evidence type="ECO:0000313" key="11">
    <source>
        <dbReference type="Proteomes" id="UP000446719"/>
    </source>
</evidence>
<feature type="transmembrane region" description="Helical" evidence="1">
    <location>
        <begin position="20"/>
        <end position="41"/>
    </location>
</feature>
<evidence type="ECO:0000313" key="7">
    <source>
        <dbReference type="EMBL" id="NSE57009.1"/>
    </source>
</evidence>
<keyword evidence="1" id="KW-1133">Transmembrane helix</keyword>
<evidence type="ECO:0000313" key="8">
    <source>
        <dbReference type="Proteomes" id="UP000095380"/>
    </source>
</evidence>
<dbReference type="EMBL" id="JAAIOD010000002">
    <property type="protein sequence ID" value="NSE57009.1"/>
    <property type="molecule type" value="Genomic_DNA"/>
</dbReference>
<dbReference type="Proteomes" id="UP000446719">
    <property type="component" value="Unassembled WGS sequence"/>
</dbReference>
<evidence type="ECO:0000313" key="5">
    <source>
        <dbReference type="EMBL" id="MZK17332.1"/>
    </source>
</evidence>
<dbReference type="Proteomes" id="UP000472916">
    <property type="component" value="Unassembled WGS sequence"/>
</dbReference>
<reference evidence="7" key="4">
    <citation type="submission" date="2020-02" db="EMBL/GenBank/DDBJ databases">
        <authorList>
            <person name="Littmann E."/>
            <person name="Sorbara M."/>
        </authorList>
    </citation>
    <scope>NUCLEOTIDE SEQUENCE</scope>
    <source>
        <strain evidence="7">MSK.10.16</strain>
    </source>
</reference>
<reference evidence="7" key="3">
    <citation type="journal article" date="2020" name="Cell Host Microbe">
        <title>Functional and Genomic Variation between Human-Derived Isolates of Lachnospiraceae Reveals Inter- and Intra-Species Diversity.</title>
        <authorList>
            <person name="Sorbara M.T."/>
            <person name="Littmann E.R."/>
            <person name="Fontana E."/>
            <person name="Moody T.U."/>
            <person name="Kohout C.E."/>
            <person name="Gjonbalaj M."/>
            <person name="Eaton V."/>
            <person name="Seok R."/>
            <person name="Leiner I.M."/>
            <person name="Pamer E.G."/>
        </authorList>
    </citation>
    <scope>NUCLEOTIDE SEQUENCE</scope>
    <source>
        <strain evidence="7">MSK.10.16</strain>
    </source>
</reference>
<evidence type="ECO:0000313" key="2">
    <source>
        <dbReference type="EMBL" id="CUM74524.1"/>
    </source>
</evidence>
<dbReference type="OrthoDB" id="2064901at2"/>
<accession>A0A173R977</accession>
<evidence type="ECO:0000313" key="6">
    <source>
        <dbReference type="EMBL" id="MZK42093.1"/>
    </source>
</evidence>
<evidence type="ECO:0000313" key="10">
    <source>
        <dbReference type="Proteomes" id="UP000095597"/>
    </source>
</evidence>
<evidence type="ECO:0000313" key="4">
    <source>
        <dbReference type="EMBL" id="CUN52975.1"/>
    </source>
</evidence>
<keyword evidence="1" id="KW-0472">Membrane</keyword>
<dbReference type="Proteomes" id="UP000724058">
    <property type="component" value="Unassembled WGS sequence"/>
</dbReference>
<proteinExistence type="predicted"/>
<evidence type="ECO:0000313" key="3">
    <source>
        <dbReference type="EMBL" id="CUN44972.1"/>
    </source>
</evidence>
<dbReference type="GeneID" id="93137828"/>
<feature type="transmembrane region" description="Helical" evidence="1">
    <location>
        <begin position="53"/>
        <end position="76"/>
    </location>
</feature>
<sequence length="85" mass="9365">MKSLWNMLNKEFTIEGAVSAFLVINIIAWTLITMGVGMLVCKFLGFSIGGNMTNLMCAGIYGGLIVGLIGGILYLYELYRHHSME</sequence>
<reference evidence="11 12" key="2">
    <citation type="journal article" date="2019" name="Nat. Med.">
        <title>A library of human gut bacterial isolates paired with longitudinal multiomics data enables mechanistic microbiome research.</title>
        <authorList>
            <person name="Poyet M."/>
            <person name="Groussin M."/>
            <person name="Gibbons S.M."/>
            <person name="Avila-Pacheco J."/>
            <person name="Jiang X."/>
            <person name="Kearney S.M."/>
            <person name="Perrotta A.R."/>
            <person name="Berdy B."/>
            <person name="Zhao S."/>
            <person name="Lieberman T.D."/>
            <person name="Swanson P.K."/>
            <person name="Smith M."/>
            <person name="Roesemann S."/>
            <person name="Alexander J.E."/>
            <person name="Rich S.A."/>
            <person name="Livny J."/>
            <person name="Vlamakis H."/>
            <person name="Clish C."/>
            <person name="Bullock K."/>
            <person name="Deik A."/>
            <person name="Scott J."/>
            <person name="Pierce K.A."/>
            <person name="Xavier R.J."/>
            <person name="Alm E.J."/>
        </authorList>
    </citation>
    <scope>NUCLEOTIDE SEQUENCE [LARGE SCALE GENOMIC DNA]</scope>
    <source>
        <strain evidence="6 12">BIOML-A6</strain>
        <strain evidence="5 11">BIOML-A7</strain>
    </source>
</reference>
<dbReference type="EMBL" id="CYYM01000001">
    <property type="protein sequence ID" value="CUN44972.1"/>
    <property type="molecule type" value="Genomic_DNA"/>
</dbReference>
<dbReference type="Proteomes" id="UP000095597">
    <property type="component" value="Unassembled WGS sequence"/>
</dbReference>
<name>A0A173R977_9FIRM</name>
<dbReference type="Proteomes" id="UP000095380">
    <property type="component" value="Unassembled WGS sequence"/>
</dbReference>
<dbReference type="EMBL" id="CYXO01000002">
    <property type="protein sequence ID" value="CUM74524.1"/>
    <property type="molecule type" value="Genomic_DNA"/>
</dbReference>